<dbReference type="InterPro" id="IPR058634">
    <property type="entry name" value="AaeA-lik-b-barrel"/>
</dbReference>
<dbReference type="Gene3D" id="1.10.287.470">
    <property type="entry name" value="Helix hairpin bin"/>
    <property type="match status" value="1"/>
</dbReference>
<dbReference type="Pfam" id="PF25963">
    <property type="entry name" value="Beta-barrel_AAEA"/>
    <property type="match status" value="1"/>
</dbReference>
<dbReference type="EMBL" id="BMHH01000007">
    <property type="protein sequence ID" value="GGA92285.1"/>
    <property type="molecule type" value="Genomic_DNA"/>
</dbReference>
<evidence type="ECO:0000259" key="2">
    <source>
        <dbReference type="Pfam" id="PF25917"/>
    </source>
</evidence>
<reference evidence="4" key="1">
    <citation type="journal article" date="2014" name="Int. J. Syst. Evol. Microbiol.">
        <title>Complete genome sequence of Corynebacterium casei LMG S-19264T (=DSM 44701T), isolated from a smear-ripened cheese.</title>
        <authorList>
            <consortium name="US DOE Joint Genome Institute (JGI-PGF)"/>
            <person name="Walter F."/>
            <person name="Albersmeier A."/>
            <person name="Kalinowski J."/>
            <person name="Ruckert C."/>
        </authorList>
    </citation>
    <scope>NUCLEOTIDE SEQUENCE</scope>
    <source>
        <strain evidence="4">CGMCC 1.15082</strain>
    </source>
</reference>
<dbReference type="AlphaFoldDB" id="A0A916WFA9"/>
<evidence type="ECO:0000313" key="5">
    <source>
        <dbReference type="Proteomes" id="UP000646478"/>
    </source>
</evidence>
<keyword evidence="5" id="KW-1185">Reference proteome</keyword>
<accession>A0A916WFA9</accession>
<dbReference type="InterPro" id="IPR058625">
    <property type="entry name" value="MdtA-like_BSH"/>
</dbReference>
<evidence type="ECO:0000256" key="1">
    <source>
        <dbReference type="SAM" id="Phobius"/>
    </source>
</evidence>
<keyword evidence="1" id="KW-1133">Transmembrane helix</keyword>
<dbReference type="PANTHER" id="PTHR30367:SF1">
    <property type="entry name" value="MULTIDRUG RESISTANCE PROTEIN MDTN"/>
    <property type="match status" value="1"/>
</dbReference>
<sequence>MTSKTRTNTYPKPTSTRLARAAWVAGILIIGIALYTLAGRFMAYTGDAYVRSDLVAVTPEVSGVVRSVDVKDNQRVTPGTLLAVIEPGPYRIAADLKRAQLARAEAAPGRTDATVAAAKAELAMAQYNLARTRLTSPVEGYVNNLTLRPGAYASTGQPLIGIIDDGSWRIVANFKEDVAASVPVGTRVWVWLDADPWHILPGRVESVARGIARQPGPEGLLPYVAPTTDWIRLRRRLPVTIVLDQPARTNGLFMGADARVFFWR</sequence>
<dbReference type="Gene3D" id="2.40.50.100">
    <property type="match status" value="1"/>
</dbReference>
<protein>
    <submittedName>
        <fullName evidence="4">Membrane protein</fullName>
    </submittedName>
</protein>
<dbReference type="PANTHER" id="PTHR30367">
    <property type="entry name" value="P-HYDROXYBENZOIC ACID EFFLUX PUMP SUBUNIT AAEA-RELATED"/>
    <property type="match status" value="1"/>
</dbReference>
<name>A0A916WFA9_9HYPH</name>
<dbReference type="SUPFAM" id="SSF111369">
    <property type="entry name" value="HlyD-like secretion proteins"/>
    <property type="match status" value="1"/>
</dbReference>
<keyword evidence="1" id="KW-0812">Transmembrane</keyword>
<feature type="transmembrane region" description="Helical" evidence="1">
    <location>
        <begin position="21"/>
        <end position="43"/>
    </location>
</feature>
<dbReference type="InterPro" id="IPR050393">
    <property type="entry name" value="MFP_Efflux_Pump"/>
</dbReference>
<feature type="domain" description="Multidrug resistance protein MdtA-like barrel-sandwich hybrid" evidence="2">
    <location>
        <begin position="55"/>
        <end position="160"/>
    </location>
</feature>
<dbReference type="RefSeq" id="WP_188824078.1">
    <property type="nucleotide sequence ID" value="NZ_BMHH01000007.1"/>
</dbReference>
<dbReference type="Proteomes" id="UP000646478">
    <property type="component" value="Unassembled WGS sequence"/>
</dbReference>
<organism evidence="4 5">
    <name type="scientific">Brucella endophytica</name>
    <dbReference type="NCBI Taxonomy" id="1963359"/>
    <lineage>
        <taxon>Bacteria</taxon>
        <taxon>Pseudomonadati</taxon>
        <taxon>Pseudomonadota</taxon>
        <taxon>Alphaproteobacteria</taxon>
        <taxon>Hyphomicrobiales</taxon>
        <taxon>Brucellaceae</taxon>
        <taxon>Brucella/Ochrobactrum group</taxon>
        <taxon>Brucella</taxon>
    </lineage>
</organism>
<gene>
    <name evidence="4" type="ORF">GCM10011491_20380</name>
</gene>
<feature type="domain" description="p-hydroxybenzoic acid efflux pump subunit AaeA-like beta-barrel" evidence="3">
    <location>
        <begin position="167"/>
        <end position="260"/>
    </location>
</feature>
<proteinExistence type="predicted"/>
<evidence type="ECO:0000313" key="4">
    <source>
        <dbReference type="EMBL" id="GGA92285.1"/>
    </source>
</evidence>
<reference evidence="4" key="2">
    <citation type="submission" date="2020-09" db="EMBL/GenBank/DDBJ databases">
        <authorList>
            <person name="Sun Q."/>
            <person name="Zhou Y."/>
        </authorList>
    </citation>
    <scope>NUCLEOTIDE SEQUENCE</scope>
    <source>
        <strain evidence="4">CGMCC 1.15082</strain>
    </source>
</reference>
<comment type="caution">
    <text evidence="4">The sequence shown here is derived from an EMBL/GenBank/DDBJ whole genome shotgun (WGS) entry which is preliminary data.</text>
</comment>
<dbReference type="Pfam" id="PF25917">
    <property type="entry name" value="BSH_RND"/>
    <property type="match status" value="1"/>
</dbReference>
<dbReference type="Gene3D" id="2.40.30.170">
    <property type="match status" value="1"/>
</dbReference>
<keyword evidence="1" id="KW-0472">Membrane</keyword>
<evidence type="ECO:0000259" key="3">
    <source>
        <dbReference type="Pfam" id="PF25963"/>
    </source>
</evidence>